<protein>
    <recommendedName>
        <fullName evidence="4">Copper-binding protein</fullName>
    </recommendedName>
</protein>
<feature type="signal peptide" evidence="1">
    <location>
        <begin position="1"/>
        <end position="23"/>
    </location>
</feature>
<gene>
    <name evidence="2" type="ORF">OIK42_17835</name>
</gene>
<dbReference type="Proteomes" id="UP001218788">
    <property type="component" value="Unassembled WGS sequence"/>
</dbReference>
<organism evidence="2 3">
    <name type="scientific">Alteromonas gilva</name>
    <dbReference type="NCBI Taxonomy" id="2987522"/>
    <lineage>
        <taxon>Bacteria</taxon>
        <taxon>Pseudomonadati</taxon>
        <taxon>Pseudomonadota</taxon>
        <taxon>Gammaproteobacteria</taxon>
        <taxon>Alteromonadales</taxon>
        <taxon>Alteromonadaceae</taxon>
        <taxon>Alteromonas/Salinimonas group</taxon>
        <taxon>Alteromonas</taxon>
    </lineage>
</organism>
<comment type="caution">
    <text evidence="2">The sequence shown here is derived from an EMBL/GenBank/DDBJ whole genome shotgun (WGS) entry which is preliminary data.</text>
</comment>
<dbReference type="EMBL" id="JAQQXP010000003">
    <property type="protein sequence ID" value="MDC8832618.1"/>
    <property type="molecule type" value="Genomic_DNA"/>
</dbReference>
<proteinExistence type="predicted"/>
<evidence type="ECO:0008006" key="4">
    <source>
        <dbReference type="Google" id="ProtNLM"/>
    </source>
</evidence>
<evidence type="ECO:0000256" key="1">
    <source>
        <dbReference type="SAM" id="SignalP"/>
    </source>
</evidence>
<keyword evidence="3" id="KW-1185">Reference proteome</keyword>
<keyword evidence="1" id="KW-0732">Signal</keyword>
<feature type="chain" id="PRO_5046586758" description="Copper-binding protein" evidence="1">
    <location>
        <begin position="24"/>
        <end position="136"/>
    </location>
</feature>
<name>A0ABT5L6V9_9ALTE</name>
<evidence type="ECO:0000313" key="2">
    <source>
        <dbReference type="EMBL" id="MDC8832618.1"/>
    </source>
</evidence>
<dbReference type="RefSeq" id="WP_273642460.1">
    <property type="nucleotide sequence ID" value="NZ_JAQQXP010000003.1"/>
</dbReference>
<sequence>MKRLFCYVLLCIVTLLPVSGQTAAMTMPVTMQTQPEHATKADCMMHQQNNASHTTEATTHSCCQDSASDHAACTELSCQSAGCQCDHNSSQINIYLPVVTSNAAGPVISKAITGRQSMAVRGHNTSLFRPPITRII</sequence>
<evidence type="ECO:0000313" key="3">
    <source>
        <dbReference type="Proteomes" id="UP001218788"/>
    </source>
</evidence>
<accession>A0ABT5L6V9</accession>
<reference evidence="2 3" key="1">
    <citation type="submission" date="2022-10" db="EMBL/GenBank/DDBJ databases">
        <title>Alteromonas sp. chi3 Genome sequencing.</title>
        <authorList>
            <person name="Park S."/>
        </authorList>
    </citation>
    <scope>NUCLEOTIDE SEQUENCE [LARGE SCALE GENOMIC DNA]</scope>
    <source>
        <strain evidence="3">chi3</strain>
    </source>
</reference>